<gene>
    <name evidence="4" type="ORF">RFH51_11965</name>
</gene>
<dbReference type="Gene3D" id="2.30.110.10">
    <property type="entry name" value="Electron Transport, Fmn-binding Protein, Chain A"/>
    <property type="match status" value="1"/>
</dbReference>
<evidence type="ECO:0000256" key="1">
    <source>
        <dbReference type="ARBA" id="ARBA00008898"/>
    </source>
</evidence>
<dbReference type="SUPFAM" id="SSF50475">
    <property type="entry name" value="FMN-binding split barrel"/>
    <property type="match status" value="1"/>
</dbReference>
<dbReference type="SMART" id="SM00903">
    <property type="entry name" value="Flavin_Reduct"/>
    <property type="match status" value="1"/>
</dbReference>
<dbReference type="GO" id="GO:0010181">
    <property type="term" value="F:FMN binding"/>
    <property type="evidence" value="ECO:0007669"/>
    <property type="project" value="InterPro"/>
</dbReference>
<dbReference type="PANTHER" id="PTHR30466">
    <property type="entry name" value="FLAVIN REDUCTASE"/>
    <property type="match status" value="1"/>
</dbReference>
<dbReference type="GO" id="GO:0042602">
    <property type="term" value="F:riboflavin reductase (NADPH) activity"/>
    <property type="evidence" value="ECO:0007669"/>
    <property type="project" value="TreeGrafter"/>
</dbReference>
<evidence type="ECO:0000259" key="3">
    <source>
        <dbReference type="SMART" id="SM00903"/>
    </source>
</evidence>
<dbReference type="InterPro" id="IPR012349">
    <property type="entry name" value="Split_barrel_FMN-bd"/>
</dbReference>
<protein>
    <submittedName>
        <fullName evidence="4">Flavin reductase family protein</fullName>
        <ecNumber evidence="4">1.-.-.-</ecNumber>
    </submittedName>
</protein>
<dbReference type="AlphaFoldDB" id="A0AAW8JJZ1"/>
<sequence>MNHPNESLGLSAIESSNPREIRNLLGQFATGVTVITTKGKDGRNIGMTANSFSSVSLDPPLILWSLSKTAPSMPDFMDAEYFAIHVLNQNQHDISGNFAKASDDKFAQVSHKVCERGLPIIDHVLATLVCRNVNQYEGGDHLIFIGQIEHYQFQEGAPLLFHAGKYHVASGHPSYQLTSG</sequence>
<dbReference type="InterPro" id="IPR050268">
    <property type="entry name" value="NADH-dep_flavin_reductase"/>
</dbReference>
<dbReference type="PANTHER" id="PTHR30466:SF11">
    <property type="entry name" value="FLAVIN-DEPENDENT MONOOXYGENASE, REDUCTASE SUBUNIT HSAB"/>
    <property type="match status" value="1"/>
</dbReference>
<organism evidence="4 5">
    <name type="scientific">Acinetobacter gerneri</name>
    <dbReference type="NCBI Taxonomy" id="202952"/>
    <lineage>
        <taxon>Bacteria</taxon>
        <taxon>Pseudomonadati</taxon>
        <taxon>Pseudomonadota</taxon>
        <taxon>Gammaproteobacteria</taxon>
        <taxon>Moraxellales</taxon>
        <taxon>Moraxellaceae</taxon>
        <taxon>Acinetobacter</taxon>
    </lineage>
</organism>
<reference evidence="4" key="1">
    <citation type="submission" date="2023-08" db="EMBL/GenBank/DDBJ databases">
        <title>Emergence of clinically-relevant ST2 carbapenem-resistant Acinetobacter baumannii strains in hospital sewages in Zhejiang, East of China.</title>
        <authorList>
            <person name="Kaichao C."/>
            <person name="Zhang R."/>
        </authorList>
    </citation>
    <scope>NUCLEOTIDE SEQUENCE</scope>
    <source>
        <strain evidence="4">M-SY-60</strain>
    </source>
</reference>
<dbReference type="GeneID" id="84209939"/>
<dbReference type="EC" id="1.-.-.-" evidence="4"/>
<name>A0AAW8JJZ1_9GAMM</name>
<dbReference type="EMBL" id="JAVIDA010000016">
    <property type="protein sequence ID" value="MDQ9072174.1"/>
    <property type="molecule type" value="Genomic_DNA"/>
</dbReference>
<keyword evidence="2 4" id="KW-0560">Oxidoreductase</keyword>
<dbReference type="InterPro" id="IPR002563">
    <property type="entry name" value="Flavin_Rdtase-like_dom"/>
</dbReference>
<feature type="domain" description="Flavin reductase like" evidence="3">
    <location>
        <begin position="25"/>
        <end position="168"/>
    </location>
</feature>
<comment type="caution">
    <text evidence="4">The sequence shown here is derived from an EMBL/GenBank/DDBJ whole genome shotgun (WGS) entry which is preliminary data.</text>
</comment>
<accession>A0AAW8JJZ1</accession>
<evidence type="ECO:0000313" key="5">
    <source>
        <dbReference type="Proteomes" id="UP001243195"/>
    </source>
</evidence>
<dbReference type="Pfam" id="PF01613">
    <property type="entry name" value="Flavin_Reduct"/>
    <property type="match status" value="1"/>
</dbReference>
<comment type="similarity">
    <text evidence="1">Belongs to the non-flavoprotein flavin reductase family.</text>
</comment>
<dbReference type="Proteomes" id="UP001243195">
    <property type="component" value="Unassembled WGS sequence"/>
</dbReference>
<evidence type="ECO:0000313" key="4">
    <source>
        <dbReference type="EMBL" id="MDQ9072174.1"/>
    </source>
</evidence>
<evidence type="ECO:0000256" key="2">
    <source>
        <dbReference type="ARBA" id="ARBA00023002"/>
    </source>
</evidence>
<dbReference type="RefSeq" id="WP_004865305.1">
    <property type="nucleotide sequence ID" value="NZ_BBLI01000046.1"/>
</dbReference>
<proteinExistence type="inferred from homology"/>